<organism evidence="3 4">
    <name type="scientific">Tritrichomonas musculus</name>
    <dbReference type="NCBI Taxonomy" id="1915356"/>
    <lineage>
        <taxon>Eukaryota</taxon>
        <taxon>Metamonada</taxon>
        <taxon>Parabasalia</taxon>
        <taxon>Tritrichomonadida</taxon>
        <taxon>Tritrichomonadidae</taxon>
        <taxon>Tritrichomonas</taxon>
    </lineage>
</organism>
<protein>
    <recommendedName>
        <fullName evidence="5">Tectonic domain-containing protein</fullName>
    </recommendedName>
</protein>
<feature type="transmembrane region" description="Helical" evidence="1">
    <location>
        <begin position="345"/>
        <end position="365"/>
    </location>
</feature>
<dbReference type="EMBL" id="JAPFFF010000018">
    <property type="protein sequence ID" value="KAK8860905.1"/>
    <property type="molecule type" value="Genomic_DNA"/>
</dbReference>
<gene>
    <name evidence="3" type="ORF">M9Y10_012597</name>
</gene>
<feature type="signal peptide" evidence="2">
    <location>
        <begin position="1"/>
        <end position="16"/>
    </location>
</feature>
<evidence type="ECO:0000313" key="4">
    <source>
        <dbReference type="Proteomes" id="UP001470230"/>
    </source>
</evidence>
<keyword evidence="2" id="KW-0732">Signal</keyword>
<name>A0ABR2ICW5_9EUKA</name>
<keyword evidence="4" id="KW-1185">Reference proteome</keyword>
<keyword evidence="1" id="KW-0472">Membrane</keyword>
<proteinExistence type="predicted"/>
<accession>A0ABR2ICW5</accession>
<dbReference type="Proteomes" id="UP001470230">
    <property type="component" value="Unassembled WGS sequence"/>
</dbReference>
<feature type="chain" id="PRO_5045909157" description="Tectonic domain-containing protein" evidence="2">
    <location>
        <begin position="17"/>
        <end position="371"/>
    </location>
</feature>
<sequence>MITILFFNFILSVDESQFGNGCYCATNPGQCTPYCFCDPYCTQIEKDSFDFTLPQRLTENEVACDINHRIKYFHSGSVASYKAEINGEQVTCYYYKGKINQNQFIKSYSPGDFGLTNFTDAVIIDNTRIELEEFMEGLEPFNTVNNQLALGRSTRAENEQTSRASKYTDPDNGYLRGKPVNTLQDTRLYANGDVKMPVLFGVDSNYIFKFQVVKLNNSSLNNLDIFFNLSHFNILYDSQIEGNIIYNSVNYNSPNADSVDAYWTFFFQKRGTSSDYRYIISKIKSEYSGPQNDGHYVAHLHIKFIEISSEGNDILDNPETSPFSSTITSFFDAIFSQKEDSLKTAGIIFCIGLLWTIWSYYSFFFSNERVY</sequence>
<evidence type="ECO:0008006" key="5">
    <source>
        <dbReference type="Google" id="ProtNLM"/>
    </source>
</evidence>
<evidence type="ECO:0000313" key="3">
    <source>
        <dbReference type="EMBL" id="KAK8860905.1"/>
    </source>
</evidence>
<evidence type="ECO:0000256" key="2">
    <source>
        <dbReference type="SAM" id="SignalP"/>
    </source>
</evidence>
<comment type="caution">
    <text evidence="3">The sequence shown here is derived from an EMBL/GenBank/DDBJ whole genome shotgun (WGS) entry which is preliminary data.</text>
</comment>
<evidence type="ECO:0000256" key="1">
    <source>
        <dbReference type="SAM" id="Phobius"/>
    </source>
</evidence>
<reference evidence="3 4" key="1">
    <citation type="submission" date="2024-04" db="EMBL/GenBank/DDBJ databases">
        <title>Tritrichomonas musculus Genome.</title>
        <authorList>
            <person name="Alves-Ferreira E."/>
            <person name="Grigg M."/>
            <person name="Lorenzi H."/>
            <person name="Galac M."/>
        </authorList>
    </citation>
    <scope>NUCLEOTIDE SEQUENCE [LARGE SCALE GENOMIC DNA]</scope>
    <source>
        <strain evidence="3 4">EAF2021</strain>
    </source>
</reference>
<keyword evidence="1" id="KW-1133">Transmembrane helix</keyword>
<keyword evidence="1" id="KW-0812">Transmembrane</keyword>